<dbReference type="KEGG" id="dfa:DFA_01750"/>
<protein>
    <submittedName>
        <fullName evidence="1">Uncharacterized protein</fullName>
    </submittedName>
</protein>
<evidence type="ECO:0000313" key="1">
    <source>
        <dbReference type="EMBL" id="EGG21864.1"/>
    </source>
</evidence>
<organism evidence="1 2">
    <name type="scientific">Cavenderia fasciculata</name>
    <name type="common">Slime mold</name>
    <name type="synonym">Dictyostelium fasciculatum</name>
    <dbReference type="NCBI Taxonomy" id="261658"/>
    <lineage>
        <taxon>Eukaryota</taxon>
        <taxon>Amoebozoa</taxon>
        <taxon>Evosea</taxon>
        <taxon>Eumycetozoa</taxon>
        <taxon>Dictyostelia</taxon>
        <taxon>Acytosteliales</taxon>
        <taxon>Cavenderiaceae</taxon>
        <taxon>Cavenderia</taxon>
    </lineage>
</organism>
<dbReference type="Proteomes" id="UP000007797">
    <property type="component" value="Unassembled WGS sequence"/>
</dbReference>
<proteinExistence type="predicted"/>
<accession>F4PUK0</accession>
<dbReference type="EMBL" id="GL883010">
    <property type="protein sequence ID" value="EGG21864.1"/>
    <property type="molecule type" value="Genomic_DNA"/>
</dbReference>
<name>F4PUK0_CACFS</name>
<keyword evidence="2" id="KW-1185">Reference proteome</keyword>
<reference evidence="2" key="1">
    <citation type="journal article" date="2011" name="Genome Res.">
        <title>Phylogeny-wide analysis of social amoeba genomes highlights ancient origins for complex intercellular communication.</title>
        <authorList>
            <person name="Heidel A.J."/>
            <person name="Lawal H.M."/>
            <person name="Felder M."/>
            <person name="Schilde C."/>
            <person name="Helps N.R."/>
            <person name="Tunggal B."/>
            <person name="Rivero F."/>
            <person name="John U."/>
            <person name="Schleicher M."/>
            <person name="Eichinger L."/>
            <person name="Platzer M."/>
            <person name="Noegel A.A."/>
            <person name="Schaap P."/>
            <person name="Gloeckner G."/>
        </authorList>
    </citation>
    <scope>NUCLEOTIDE SEQUENCE [LARGE SCALE GENOMIC DNA]</scope>
    <source>
        <strain evidence="2">SH3</strain>
    </source>
</reference>
<dbReference type="GeneID" id="14873625"/>
<sequence>MIRYNWICDDYEKYVIFCARNHDNRTICAHHFDEKHKGKWTECKKCKDSFSPIDYAAYATDKHANFEILKKSSKGNRIIVTFVATLLGTLTNFHPCHLPMEL</sequence>
<gene>
    <name evidence="1" type="ORF">DFA_01750</name>
</gene>
<evidence type="ECO:0000313" key="2">
    <source>
        <dbReference type="Proteomes" id="UP000007797"/>
    </source>
</evidence>
<dbReference type="RefSeq" id="XP_004359715.1">
    <property type="nucleotide sequence ID" value="XM_004359658.1"/>
</dbReference>
<dbReference type="AlphaFoldDB" id="F4PUK0"/>